<evidence type="ECO:0000256" key="4">
    <source>
        <dbReference type="ARBA" id="ARBA00022692"/>
    </source>
</evidence>
<dbReference type="InterPro" id="IPR050448">
    <property type="entry name" value="OpgB/LTA_synthase_biosynth"/>
</dbReference>
<evidence type="ECO:0000256" key="8">
    <source>
        <dbReference type="SAM" id="Phobius"/>
    </source>
</evidence>
<dbReference type="Gene3D" id="3.30.1120.170">
    <property type="match status" value="1"/>
</dbReference>
<proteinExistence type="inferred from homology"/>
<dbReference type="PANTHER" id="PTHR47371">
    <property type="entry name" value="LIPOTEICHOIC ACID SYNTHASE"/>
    <property type="match status" value="1"/>
</dbReference>
<keyword evidence="3 7" id="KW-1003">Cell membrane</keyword>
<dbReference type="EC" id="2.7.8.-" evidence="10"/>
<feature type="transmembrane region" description="Helical" evidence="8">
    <location>
        <begin position="33"/>
        <end position="57"/>
    </location>
</feature>
<organism evidence="10 11">
    <name type="scientific">Rossellomorea oryzaecorticis</name>
    <dbReference type="NCBI Taxonomy" id="1396505"/>
    <lineage>
        <taxon>Bacteria</taxon>
        <taxon>Bacillati</taxon>
        <taxon>Bacillota</taxon>
        <taxon>Bacilli</taxon>
        <taxon>Bacillales</taxon>
        <taxon>Bacillaceae</taxon>
        <taxon>Rossellomorea</taxon>
    </lineage>
</organism>
<evidence type="ECO:0000256" key="6">
    <source>
        <dbReference type="ARBA" id="ARBA00023136"/>
    </source>
</evidence>
<keyword evidence="11" id="KW-1185">Reference proteome</keyword>
<sequence>MKKFKLIGTLLLLLWIKTMIVLLAGFNISIHSFLDLCLLLINSIGSLMIALGFSFYFTKKVHAFTLFLATVLTTGILYADLLYFRFYTDFVTLPILFQFKNVGGIGPSTFELMSYWDVLLFADIGIVGWYLNKRRRMPSFTTREKLNYFSVSLALVLLTVAVGLIKTPYLFQEAYDREQMVTAIGPYNYHVYDTGYALGVNLNPLVASKTDTNSPLNYTKTKKNDESDLFGIAEGKNVILISMESTQNFVINKKVEGKEITPFLNSLVKDSFYFDQIYDQTAQGKTSDSEFMIDTGLYPLASGSVFVRNPENKFKSMPHILKKKNDYYSAVFHGNDASFWNRDVMYDSLGYDQFYSKQDYEVTEENSVNYGIKDIPFFNQSITFLQDLPQPFYTRFITLTNHFPFLLEEKDQFIPQASTKVDVVNRYVTTVRYEDEAIKRFFEKLKEKGIYDESIFVLYGDHYGISEKYEPGVLELMNMEDTPLNHMKLQQVPLIIHVPGTKGKNISSIGGEVDIRPTILHLLGIESKENLSFGHNLFTRVENHPVVFRDGGFVTEKFVYKDNVCYSRKNGESLLDNQCKPYKEIARKELGMSDDIIYGDLLRFLE</sequence>
<dbReference type="GO" id="GO:0016740">
    <property type="term" value="F:transferase activity"/>
    <property type="evidence" value="ECO:0007669"/>
    <property type="project" value="UniProtKB-KW"/>
</dbReference>
<keyword evidence="6 7" id="KW-0472">Membrane</keyword>
<keyword evidence="5 8" id="KW-1133">Transmembrane helix</keyword>
<evidence type="ECO:0000256" key="1">
    <source>
        <dbReference type="ARBA" id="ARBA00004651"/>
    </source>
</evidence>
<evidence type="ECO:0000313" key="11">
    <source>
        <dbReference type="Proteomes" id="UP001389717"/>
    </source>
</evidence>
<dbReference type="PIRSF" id="PIRSF005091">
    <property type="entry name" value="Mmb_sulf_HI1246"/>
    <property type="match status" value="1"/>
</dbReference>
<evidence type="ECO:0000313" key="10">
    <source>
        <dbReference type="EMBL" id="MEL3973474.1"/>
    </source>
</evidence>
<comment type="subcellular location">
    <subcellularLocation>
        <location evidence="1">Cell membrane</location>
        <topology evidence="1">Multi-pass membrane protein</topology>
    </subcellularLocation>
</comment>
<protein>
    <submittedName>
        <fullName evidence="10">LTA synthase family protein</fullName>
        <ecNumber evidence="10">2.7.8.-</ecNumber>
    </submittedName>
</protein>
<feature type="transmembrane region" description="Helical" evidence="8">
    <location>
        <begin position="113"/>
        <end position="131"/>
    </location>
</feature>
<reference evidence="10 11" key="1">
    <citation type="submission" date="2024-04" db="EMBL/GenBank/DDBJ databases">
        <title>Bacillus oryzaecorticis sp. nov., a moderately halophilic bacterium isolated from rice husks.</title>
        <authorList>
            <person name="Zhu H.-S."/>
        </authorList>
    </citation>
    <scope>NUCLEOTIDE SEQUENCE [LARGE SCALE GENOMIC DNA]</scope>
    <source>
        <strain evidence="10 11">ZC255</strain>
    </source>
</reference>
<comment type="caution">
    <text evidence="10">The sequence shown here is derived from an EMBL/GenBank/DDBJ whole genome shotgun (WGS) entry which is preliminary data.</text>
</comment>
<dbReference type="InterPro" id="IPR017850">
    <property type="entry name" value="Alkaline_phosphatase_core_sf"/>
</dbReference>
<dbReference type="Pfam" id="PF00884">
    <property type="entry name" value="Sulfatase"/>
    <property type="match status" value="1"/>
</dbReference>
<evidence type="ECO:0000256" key="3">
    <source>
        <dbReference type="ARBA" id="ARBA00022475"/>
    </source>
</evidence>
<dbReference type="RefSeq" id="WP_341984971.1">
    <property type="nucleotide sequence ID" value="NZ_JBBYAF010000029.1"/>
</dbReference>
<comment type="similarity">
    <text evidence="2 7">Belongs to the LTA synthase family.</text>
</comment>
<name>A0ABU9KE53_9BACI</name>
<evidence type="ECO:0000256" key="5">
    <source>
        <dbReference type="ARBA" id="ARBA00022989"/>
    </source>
</evidence>
<dbReference type="PANTHER" id="PTHR47371:SF1">
    <property type="entry name" value="LIPOTEICHOIC ACID SYNTHASE-LIKE YQGS"/>
    <property type="match status" value="1"/>
</dbReference>
<dbReference type="EMBL" id="JBBYAF010000029">
    <property type="protein sequence ID" value="MEL3973474.1"/>
    <property type="molecule type" value="Genomic_DNA"/>
</dbReference>
<evidence type="ECO:0000256" key="2">
    <source>
        <dbReference type="ARBA" id="ARBA00009983"/>
    </source>
</evidence>
<dbReference type="Proteomes" id="UP001389717">
    <property type="component" value="Unassembled WGS sequence"/>
</dbReference>
<accession>A0ABU9KE53</accession>
<evidence type="ECO:0000256" key="7">
    <source>
        <dbReference type="PIRNR" id="PIRNR005091"/>
    </source>
</evidence>
<evidence type="ECO:0000259" key="9">
    <source>
        <dbReference type="Pfam" id="PF00884"/>
    </source>
</evidence>
<feature type="domain" description="Sulfatase N-terminal" evidence="9">
    <location>
        <begin position="236"/>
        <end position="525"/>
    </location>
</feature>
<dbReference type="InterPro" id="IPR012160">
    <property type="entry name" value="LtaS-like"/>
</dbReference>
<feature type="transmembrane region" description="Helical" evidence="8">
    <location>
        <begin position="151"/>
        <end position="171"/>
    </location>
</feature>
<dbReference type="InterPro" id="IPR000917">
    <property type="entry name" value="Sulfatase_N"/>
</dbReference>
<feature type="transmembrane region" description="Helical" evidence="8">
    <location>
        <begin position="64"/>
        <end position="84"/>
    </location>
</feature>
<keyword evidence="4 8" id="KW-0812">Transmembrane</keyword>
<gene>
    <name evidence="10" type="ORF">AAEO50_14385</name>
</gene>
<dbReference type="CDD" id="cd16015">
    <property type="entry name" value="LTA_synthase"/>
    <property type="match status" value="1"/>
</dbReference>
<dbReference type="Gene3D" id="3.40.720.10">
    <property type="entry name" value="Alkaline Phosphatase, subunit A"/>
    <property type="match status" value="1"/>
</dbReference>
<keyword evidence="10" id="KW-0808">Transferase</keyword>
<dbReference type="SUPFAM" id="SSF53649">
    <property type="entry name" value="Alkaline phosphatase-like"/>
    <property type="match status" value="1"/>
</dbReference>